<dbReference type="EMBL" id="JABBNB010000020">
    <property type="protein sequence ID" value="NMO03120.1"/>
    <property type="molecule type" value="Genomic_DNA"/>
</dbReference>
<proteinExistence type="predicted"/>
<evidence type="ECO:0000313" key="2">
    <source>
        <dbReference type="Proteomes" id="UP000550729"/>
    </source>
</evidence>
<sequence length="60" mass="6285">MTQNTPLIEDAVTHVGIALSLINKALADVTPRTVDELLQLADMAVDAGRGALDVVTAVTR</sequence>
<organism evidence="1 2">
    <name type="scientific">Gordonia asplenii</name>
    <dbReference type="NCBI Taxonomy" id="2725283"/>
    <lineage>
        <taxon>Bacteria</taxon>
        <taxon>Bacillati</taxon>
        <taxon>Actinomycetota</taxon>
        <taxon>Actinomycetes</taxon>
        <taxon>Mycobacteriales</taxon>
        <taxon>Gordoniaceae</taxon>
        <taxon>Gordonia</taxon>
    </lineage>
</organism>
<dbReference type="AlphaFoldDB" id="A0A848KWX4"/>
<evidence type="ECO:0000313" key="1">
    <source>
        <dbReference type="EMBL" id="NMO03120.1"/>
    </source>
</evidence>
<comment type="caution">
    <text evidence="1">The sequence shown here is derived from an EMBL/GenBank/DDBJ whole genome shotgun (WGS) entry which is preliminary data.</text>
</comment>
<gene>
    <name evidence="1" type="ORF">HH308_18060</name>
</gene>
<protein>
    <submittedName>
        <fullName evidence="1">Uncharacterized protein</fullName>
    </submittedName>
</protein>
<dbReference type="Proteomes" id="UP000550729">
    <property type="component" value="Unassembled WGS sequence"/>
</dbReference>
<name>A0A848KWX4_9ACTN</name>
<accession>A0A848KWX4</accession>
<reference evidence="1 2" key="1">
    <citation type="submission" date="2020-04" db="EMBL/GenBank/DDBJ databases">
        <title>Gordonia sp. nov. TBRC 11910.</title>
        <authorList>
            <person name="Suriyachadkun C."/>
        </authorList>
    </citation>
    <scope>NUCLEOTIDE SEQUENCE [LARGE SCALE GENOMIC DNA]</scope>
    <source>
        <strain evidence="1 2">TBRC 11910</strain>
    </source>
</reference>
<keyword evidence="2" id="KW-1185">Reference proteome</keyword>
<dbReference type="RefSeq" id="WP_170195628.1">
    <property type="nucleotide sequence ID" value="NZ_JABBNB010000020.1"/>
</dbReference>